<reference evidence="2 3" key="1">
    <citation type="submission" date="2020-08" db="EMBL/GenBank/DDBJ databases">
        <title>Genomic Encyclopedia of Type Strains, Phase III (KMG-III): the genomes of soil and plant-associated and newly described type strains.</title>
        <authorList>
            <person name="Whitman W."/>
        </authorList>
    </citation>
    <scope>NUCLEOTIDE SEQUENCE [LARGE SCALE GENOMIC DNA]</scope>
    <source>
        <strain evidence="2 3">CECT 8840</strain>
    </source>
</reference>
<feature type="domain" description="Mycothiol-dependent maleylpyruvate isomerase metal-binding" evidence="1">
    <location>
        <begin position="2"/>
        <end position="111"/>
    </location>
</feature>
<name>A0A7W7QNR3_9ACTN</name>
<proteinExistence type="predicted"/>
<keyword evidence="3" id="KW-1185">Reference proteome</keyword>
<dbReference type="EMBL" id="JACHJP010000004">
    <property type="protein sequence ID" value="MBB4917005.1"/>
    <property type="molecule type" value="Genomic_DNA"/>
</dbReference>
<evidence type="ECO:0000259" key="1">
    <source>
        <dbReference type="Pfam" id="PF11716"/>
    </source>
</evidence>
<dbReference type="GO" id="GO:0046872">
    <property type="term" value="F:metal ion binding"/>
    <property type="evidence" value="ECO:0007669"/>
    <property type="project" value="InterPro"/>
</dbReference>
<dbReference type="SUPFAM" id="SSF109854">
    <property type="entry name" value="DinB/YfiT-like putative metalloenzymes"/>
    <property type="match status" value="1"/>
</dbReference>
<dbReference type="NCBIfam" id="TIGR03086">
    <property type="entry name" value="TIGR03086 family metal-binding protein"/>
    <property type="match status" value="1"/>
</dbReference>
<dbReference type="InterPro" id="IPR034660">
    <property type="entry name" value="DinB/YfiT-like"/>
</dbReference>
<sequence length="173" mass="19022">MRRATEQTADLVRAVGQERLGDPTPCAEFDVRGLINHLEWVAELFESLAEGGPRVEQGPYAGDFPERAGRTLAAWEKPRAWEGMSPAMGMPMTTLAHMFLVDMVVHRWDLARAVGEPYGPDVEAVARALGFTERMVEMGRKRGAFGPPVAVPEDAPPFDRLLGAIGRDPGWKP</sequence>
<dbReference type="NCBIfam" id="TIGR03083">
    <property type="entry name" value="maleylpyruvate isomerase family mycothiol-dependent enzyme"/>
    <property type="match status" value="1"/>
</dbReference>
<comment type="caution">
    <text evidence="2">The sequence shown here is derived from an EMBL/GenBank/DDBJ whole genome shotgun (WGS) entry which is preliminary data.</text>
</comment>
<gene>
    <name evidence="2" type="ORF">FHS44_004113</name>
</gene>
<dbReference type="InterPro" id="IPR017517">
    <property type="entry name" value="Maleyloyr_isom"/>
</dbReference>
<dbReference type="Gene3D" id="1.20.120.450">
    <property type="entry name" value="dinb family like domain"/>
    <property type="match status" value="1"/>
</dbReference>
<dbReference type="InterPro" id="IPR024344">
    <property type="entry name" value="MDMPI_metal-binding"/>
</dbReference>
<dbReference type="AlphaFoldDB" id="A0A7W7QNR3"/>
<dbReference type="RefSeq" id="WP_184716933.1">
    <property type="nucleotide sequence ID" value="NZ_JACHJP010000004.1"/>
</dbReference>
<dbReference type="Pfam" id="PF11716">
    <property type="entry name" value="MDMPI_N"/>
    <property type="match status" value="1"/>
</dbReference>
<organism evidence="2 3">
    <name type="scientific">Streptosporangium saharense</name>
    <dbReference type="NCBI Taxonomy" id="1706840"/>
    <lineage>
        <taxon>Bacteria</taxon>
        <taxon>Bacillati</taxon>
        <taxon>Actinomycetota</taxon>
        <taxon>Actinomycetes</taxon>
        <taxon>Streptosporangiales</taxon>
        <taxon>Streptosporangiaceae</taxon>
        <taxon>Streptosporangium</taxon>
    </lineage>
</organism>
<accession>A0A7W7QNR3</accession>
<evidence type="ECO:0000313" key="3">
    <source>
        <dbReference type="Proteomes" id="UP000552644"/>
    </source>
</evidence>
<dbReference type="Proteomes" id="UP000552644">
    <property type="component" value="Unassembled WGS sequence"/>
</dbReference>
<dbReference type="InterPro" id="IPR017520">
    <property type="entry name" value="CHP03086"/>
</dbReference>
<protein>
    <submittedName>
        <fullName evidence="2">Uncharacterized protein (TIGR03086 family)</fullName>
    </submittedName>
</protein>
<evidence type="ECO:0000313" key="2">
    <source>
        <dbReference type="EMBL" id="MBB4917005.1"/>
    </source>
</evidence>